<name>K2F5Z9_9BACT</name>
<protein>
    <submittedName>
        <fullName evidence="1">Uncharacterized protein</fullName>
    </submittedName>
</protein>
<accession>K2F5Z9</accession>
<dbReference type="AlphaFoldDB" id="K2F5Z9"/>
<gene>
    <name evidence="1" type="ORF">ACD_4C00256G0003</name>
</gene>
<organism evidence="1">
    <name type="scientific">uncultured bacterium</name>
    <name type="common">gcode 4</name>
    <dbReference type="NCBI Taxonomy" id="1234023"/>
    <lineage>
        <taxon>Bacteria</taxon>
        <taxon>environmental samples</taxon>
    </lineage>
</organism>
<proteinExistence type="predicted"/>
<comment type="caution">
    <text evidence="1">The sequence shown here is derived from an EMBL/GenBank/DDBJ whole genome shotgun (WGS) entry which is preliminary data.</text>
</comment>
<evidence type="ECO:0000313" key="1">
    <source>
        <dbReference type="EMBL" id="EKE26511.1"/>
    </source>
</evidence>
<dbReference type="EMBL" id="AMFJ01000772">
    <property type="protein sequence ID" value="EKE26511.1"/>
    <property type="molecule type" value="Genomic_DNA"/>
</dbReference>
<sequence>MNKKEIYTNYLSKIKEVLEKDDFEAIDYILEFVYSSWIPTDELMQIDEILNEVTLYLELKDWEYKERALELIEEFEK</sequence>
<reference evidence="1" key="1">
    <citation type="journal article" date="2012" name="Science">
        <title>Fermentation, hydrogen, and sulfur metabolism in multiple uncultivated bacterial phyla.</title>
        <authorList>
            <person name="Wrighton K.C."/>
            <person name="Thomas B.C."/>
            <person name="Sharon I."/>
            <person name="Miller C.S."/>
            <person name="Castelle C.J."/>
            <person name="VerBerkmoes N.C."/>
            <person name="Wilkins M.J."/>
            <person name="Hettich R.L."/>
            <person name="Lipton M.S."/>
            <person name="Williams K.H."/>
            <person name="Long P.E."/>
            <person name="Banfield J.F."/>
        </authorList>
    </citation>
    <scope>NUCLEOTIDE SEQUENCE [LARGE SCALE GENOMIC DNA]</scope>
</reference>